<accession>A0A9J6GVG6</accession>
<reference evidence="1 2" key="1">
    <citation type="journal article" date="2020" name="Cell">
        <title>Large-Scale Comparative Analyses of Tick Genomes Elucidate Their Genetic Diversity and Vector Capacities.</title>
        <authorList>
            <consortium name="Tick Genome and Microbiome Consortium (TIGMIC)"/>
            <person name="Jia N."/>
            <person name="Wang J."/>
            <person name="Shi W."/>
            <person name="Du L."/>
            <person name="Sun Y."/>
            <person name="Zhan W."/>
            <person name="Jiang J.F."/>
            <person name="Wang Q."/>
            <person name="Zhang B."/>
            <person name="Ji P."/>
            <person name="Bell-Sakyi L."/>
            <person name="Cui X.M."/>
            <person name="Yuan T.T."/>
            <person name="Jiang B.G."/>
            <person name="Yang W.F."/>
            <person name="Lam T.T."/>
            <person name="Chang Q.C."/>
            <person name="Ding S.J."/>
            <person name="Wang X.J."/>
            <person name="Zhu J.G."/>
            <person name="Ruan X.D."/>
            <person name="Zhao L."/>
            <person name="Wei J.T."/>
            <person name="Ye R.Z."/>
            <person name="Que T.C."/>
            <person name="Du C.H."/>
            <person name="Zhou Y.H."/>
            <person name="Cheng J.X."/>
            <person name="Dai P.F."/>
            <person name="Guo W.B."/>
            <person name="Han X.H."/>
            <person name="Huang E.J."/>
            <person name="Li L.F."/>
            <person name="Wei W."/>
            <person name="Gao Y.C."/>
            <person name="Liu J.Z."/>
            <person name="Shao H.Z."/>
            <person name="Wang X."/>
            <person name="Wang C.C."/>
            <person name="Yang T.C."/>
            <person name="Huo Q.B."/>
            <person name="Li W."/>
            <person name="Chen H.Y."/>
            <person name="Chen S.E."/>
            <person name="Zhou L.G."/>
            <person name="Ni X.B."/>
            <person name="Tian J.H."/>
            <person name="Sheng Y."/>
            <person name="Liu T."/>
            <person name="Pan Y.S."/>
            <person name="Xia L.Y."/>
            <person name="Li J."/>
            <person name="Zhao F."/>
            <person name="Cao W.C."/>
        </authorList>
    </citation>
    <scope>NUCLEOTIDE SEQUENCE [LARGE SCALE GENOMIC DNA]</scope>
    <source>
        <strain evidence="1">HaeL-2018</strain>
    </source>
</reference>
<evidence type="ECO:0000313" key="2">
    <source>
        <dbReference type="Proteomes" id="UP000821853"/>
    </source>
</evidence>
<evidence type="ECO:0000313" key="1">
    <source>
        <dbReference type="EMBL" id="KAH9378672.1"/>
    </source>
</evidence>
<name>A0A9J6GVG6_HAELO</name>
<dbReference type="EMBL" id="JABSTR010000009">
    <property type="protein sequence ID" value="KAH9378672.1"/>
    <property type="molecule type" value="Genomic_DNA"/>
</dbReference>
<protein>
    <submittedName>
        <fullName evidence="1">Uncharacterized protein</fullName>
    </submittedName>
</protein>
<dbReference type="AlphaFoldDB" id="A0A9J6GVG6"/>
<dbReference type="VEuPathDB" id="VectorBase:HLOH_051498"/>
<dbReference type="Proteomes" id="UP000821853">
    <property type="component" value="Unassembled WGS sequence"/>
</dbReference>
<sequence>MKEDGKEVEADLEVLAVEPKFVFQNKLTVSHCTTLNVCSAAGKVAFWQASSQDIICGEHFSCINLVRSHEKMQTNLRCPYPRKLVDVPIAGRLDAEKKKKT</sequence>
<comment type="caution">
    <text evidence="1">The sequence shown here is derived from an EMBL/GenBank/DDBJ whole genome shotgun (WGS) entry which is preliminary data.</text>
</comment>
<organism evidence="1 2">
    <name type="scientific">Haemaphysalis longicornis</name>
    <name type="common">Bush tick</name>
    <dbReference type="NCBI Taxonomy" id="44386"/>
    <lineage>
        <taxon>Eukaryota</taxon>
        <taxon>Metazoa</taxon>
        <taxon>Ecdysozoa</taxon>
        <taxon>Arthropoda</taxon>
        <taxon>Chelicerata</taxon>
        <taxon>Arachnida</taxon>
        <taxon>Acari</taxon>
        <taxon>Parasitiformes</taxon>
        <taxon>Ixodida</taxon>
        <taxon>Ixodoidea</taxon>
        <taxon>Ixodidae</taxon>
        <taxon>Haemaphysalinae</taxon>
        <taxon>Haemaphysalis</taxon>
    </lineage>
</organism>
<keyword evidence="2" id="KW-1185">Reference proteome</keyword>
<proteinExistence type="predicted"/>
<gene>
    <name evidence="1" type="ORF">HPB48_003193</name>
</gene>